<dbReference type="Pfam" id="PF13458">
    <property type="entry name" value="Peripla_BP_6"/>
    <property type="match status" value="1"/>
</dbReference>
<dbReference type="EMBL" id="WOTH01000045">
    <property type="protein sequence ID" value="NHO55063.1"/>
    <property type="molecule type" value="Genomic_DNA"/>
</dbReference>
<proteinExistence type="inferred from homology"/>
<dbReference type="Gene3D" id="3.40.50.2300">
    <property type="match status" value="2"/>
</dbReference>
<evidence type="ECO:0000256" key="1">
    <source>
        <dbReference type="ARBA" id="ARBA00010062"/>
    </source>
</evidence>
<accession>A0A967B8X2</accession>
<feature type="domain" description="Leucine-binding protein" evidence="5">
    <location>
        <begin position="77"/>
        <end position="408"/>
    </location>
</feature>
<dbReference type="RefSeq" id="WP_166318203.1">
    <property type="nucleotide sequence ID" value="NZ_WOTH01000045.1"/>
</dbReference>
<keyword evidence="7" id="KW-1185">Reference proteome</keyword>
<gene>
    <name evidence="6" type="ORF">GOB87_14110</name>
</gene>
<evidence type="ECO:0000256" key="4">
    <source>
        <dbReference type="SAM" id="MobiDB-lite"/>
    </source>
</evidence>
<dbReference type="CDD" id="cd06339">
    <property type="entry name" value="PBP1_YraM_LppC_lipoprotein-like"/>
    <property type="match status" value="1"/>
</dbReference>
<evidence type="ECO:0000313" key="6">
    <source>
        <dbReference type="EMBL" id="NHO55063.1"/>
    </source>
</evidence>
<evidence type="ECO:0000256" key="3">
    <source>
        <dbReference type="ARBA" id="ARBA00022970"/>
    </source>
</evidence>
<dbReference type="InterPro" id="IPR028082">
    <property type="entry name" value="Peripla_BP_I"/>
</dbReference>
<comment type="caution">
    <text evidence="6">The sequence shown here is derived from an EMBL/GenBank/DDBJ whole genome shotgun (WGS) entry which is preliminary data.</text>
</comment>
<dbReference type="PANTHER" id="PTHR30483">
    <property type="entry name" value="LEUCINE-SPECIFIC-BINDING PROTEIN"/>
    <property type="match status" value="1"/>
</dbReference>
<dbReference type="PANTHER" id="PTHR30483:SF6">
    <property type="entry name" value="PERIPLASMIC BINDING PROTEIN OF ABC TRANSPORTER FOR NATURAL AMINO ACIDS"/>
    <property type="match status" value="1"/>
</dbReference>
<organism evidence="6 7">
    <name type="scientific">Acetobacter estunensis</name>
    <dbReference type="NCBI Taxonomy" id="104097"/>
    <lineage>
        <taxon>Bacteria</taxon>
        <taxon>Pseudomonadati</taxon>
        <taxon>Pseudomonadota</taxon>
        <taxon>Alphaproteobacteria</taxon>
        <taxon>Acetobacterales</taxon>
        <taxon>Acetobacteraceae</taxon>
        <taxon>Acetobacter</taxon>
    </lineage>
</organism>
<protein>
    <submittedName>
        <fullName evidence="6">ABC transporter substrate-binding protein</fullName>
    </submittedName>
</protein>
<evidence type="ECO:0000256" key="2">
    <source>
        <dbReference type="ARBA" id="ARBA00022729"/>
    </source>
</evidence>
<dbReference type="InterPro" id="IPR051010">
    <property type="entry name" value="BCAA_transport"/>
</dbReference>
<comment type="similarity">
    <text evidence="1">Belongs to the leucine-binding protein family.</text>
</comment>
<keyword evidence="2" id="KW-0732">Signal</keyword>
<feature type="compositionally biased region" description="Low complexity" evidence="4">
    <location>
        <begin position="25"/>
        <end position="35"/>
    </location>
</feature>
<dbReference type="Proteomes" id="UP000597459">
    <property type="component" value="Unassembled WGS sequence"/>
</dbReference>
<name>A0A967B8X2_9PROT</name>
<feature type="region of interest" description="Disordered" evidence="4">
    <location>
        <begin position="1"/>
        <end position="38"/>
    </location>
</feature>
<reference evidence="6" key="1">
    <citation type="submission" date="2019-11" db="EMBL/GenBank/DDBJ databases">
        <title>Description of new Acetobacter species.</title>
        <authorList>
            <person name="Cleenwerck I."/>
            <person name="Sombolestani A.S."/>
        </authorList>
    </citation>
    <scope>NUCLEOTIDE SEQUENCE</scope>
    <source>
        <strain evidence="6">LMG 1626</strain>
    </source>
</reference>
<dbReference type="AlphaFoldDB" id="A0A967B8X2"/>
<sequence>MDRTCRFPSRKGARAAQSYQERNASVSSSSSGRSGHTSRRLLRHLSGVALFALTACSSGPVSLSSGTTAGTTSGARNVGVLLPLSGPNGALGNEMLAAARVAMAPKPGTPATAPVPQIDAHDTAVGGAAAAIQAAVSSGDGIILGPLTSPDTSMIAPVAIQSGVPVIAFTSDVAQGRPGVWAFGLSPRQQVERLVAAAKAEGRRQFAAFLPDTPLGHAMGDALIVACQENALSAPQVTYHAPTPEAINSGLATLSARDSRMTAASGEAAAPAQDLPTDLANALSSTAPKTDDATAKVGSAATAPVMSAPPFDALLLADTGLGLKNVIDAMKASQVRTTDVRVMGPGLWAAFAGKLGSIAGAWYAAPDPAGRKAFVQAFAAANHRVPKPMADLAYDAGTVAATTYQASGGSGYPVDQLTRPEGFVGADGVVRLMPDGSTERRLGIFEVQPGGGARLLGADGKPVPTSSGAS</sequence>
<dbReference type="GO" id="GO:0006865">
    <property type="term" value="P:amino acid transport"/>
    <property type="evidence" value="ECO:0007669"/>
    <property type="project" value="UniProtKB-KW"/>
</dbReference>
<evidence type="ECO:0000259" key="5">
    <source>
        <dbReference type="Pfam" id="PF13458"/>
    </source>
</evidence>
<keyword evidence="3" id="KW-0029">Amino-acid transport</keyword>
<dbReference type="InterPro" id="IPR028081">
    <property type="entry name" value="Leu-bd"/>
</dbReference>
<dbReference type="SUPFAM" id="SSF53822">
    <property type="entry name" value="Periplasmic binding protein-like I"/>
    <property type="match status" value="1"/>
</dbReference>
<keyword evidence="3" id="KW-0813">Transport</keyword>
<evidence type="ECO:0000313" key="7">
    <source>
        <dbReference type="Proteomes" id="UP000597459"/>
    </source>
</evidence>